<evidence type="ECO:0000313" key="3">
    <source>
        <dbReference type="Proteomes" id="UP000019484"/>
    </source>
</evidence>
<dbReference type="Proteomes" id="UP000019484">
    <property type="component" value="Unassembled WGS sequence"/>
</dbReference>
<dbReference type="GO" id="GO:0016810">
    <property type="term" value="F:hydrolase activity, acting on carbon-nitrogen (but not peptide) bonds"/>
    <property type="evidence" value="ECO:0007669"/>
    <property type="project" value="InterPro"/>
</dbReference>
<dbReference type="HOGENOM" id="CLU_029940_1_0_1"/>
<evidence type="ECO:0000313" key="2">
    <source>
        <dbReference type="EMBL" id="EXJ94378.1"/>
    </source>
</evidence>
<dbReference type="Pfam" id="PF01522">
    <property type="entry name" value="Polysacc_deac_1"/>
    <property type="match status" value="1"/>
</dbReference>
<dbReference type="Gene3D" id="3.20.20.370">
    <property type="entry name" value="Glycoside hydrolase/deacetylase"/>
    <property type="match status" value="1"/>
</dbReference>
<dbReference type="PROSITE" id="PS51677">
    <property type="entry name" value="NODB"/>
    <property type="match status" value="1"/>
</dbReference>
<dbReference type="CDD" id="cd10938">
    <property type="entry name" value="CE4_HpPgdA_like"/>
    <property type="match status" value="1"/>
</dbReference>
<dbReference type="AlphaFoldDB" id="W9YPC8"/>
<evidence type="ECO:0000259" key="1">
    <source>
        <dbReference type="PROSITE" id="PS51677"/>
    </source>
</evidence>
<feature type="domain" description="NodB homology" evidence="1">
    <location>
        <begin position="25"/>
        <end position="279"/>
    </location>
</feature>
<dbReference type="GO" id="GO:0005975">
    <property type="term" value="P:carbohydrate metabolic process"/>
    <property type="evidence" value="ECO:0007669"/>
    <property type="project" value="InterPro"/>
</dbReference>
<dbReference type="EMBL" id="AMWN01000002">
    <property type="protein sequence ID" value="EXJ94378.1"/>
    <property type="molecule type" value="Genomic_DNA"/>
</dbReference>
<dbReference type="SUPFAM" id="SSF88713">
    <property type="entry name" value="Glycoside hydrolase/deacetylase"/>
    <property type="match status" value="1"/>
</dbReference>
<accession>W9YPC8</accession>
<dbReference type="InterPro" id="IPR002509">
    <property type="entry name" value="NODB_dom"/>
</dbReference>
<dbReference type="PANTHER" id="PTHR47561:SF1">
    <property type="entry name" value="POLYSACCHARIDE DEACETYLASE FAMILY PROTEIN (AFU_ORTHOLOGUE AFUA_6G05030)"/>
    <property type="match status" value="1"/>
</dbReference>
<gene>
    <name evidence="2" type="ORF">A1O1_02772</name>
</gene>
<dbReference type="RefSeq" id="XP_007721872.1">
    <property type="nucleotide sequence ID" value="XM_007723682.1"/>
</dbReference>
<dbReference type="eggNOG" id="ENOG502SIUI">
    <property type="taxonomic scope" value="Eukaryota"/>
</dbReference>
<dbReference type="InterPro" id="IPR037950">
    <property type="entry name" value="PgdA-like"/>
</dbReference>
<dbReference type="OrthoDB" id="2125469at2759"/>
<dbReference type="InterPro" id="IPR011330">
    <property type="entry name" value="Glyco_hydro/deAcase_b/a-brl"/>
</dbReference>
<dbReference type="PANTHER" id="PTHR47561">
    <property type="entry name" value="POLYSACCHARIDE DEACETYLASE FAMILY PROTEIN (AFU_ORTHOLOGUE AFUA_6G05030)"/>
    <property type="match status" value="1"/>
</dbReference>
<dbReference type="STRING" id="1182541.W9YPC8"/>
<reference evidence="2 3" key="1">
    <citation type="submission" date="2013-03" db="EMBL/GenBank/DDBJ databases">
        <title>The Genome Sequence of Capronia coronata CBS 617.96.</title>
        <authorList>
            <consortium name="The Broad Institute Genomics Platform"/>
            <person name="Cuomo C."/>
            <person name="de Hoog S."/>
            <person name="Gorbushina A."/>
            <person name="Walker B."/>
            <person name="Young S.K."/>
            <person name="Zeng Q."/>
            <person name="Gargeya S."/>
            <person name="Fitzgerald M."/>
            <person name="Haas B."/>
            <person name="Abouelleil A."/>
            <person name="Allen A.W."/>
            <person name="Alvarado L."/>
            <person name="Arachchi H.M."/>
            <person name="Berlin A.M."/>
            <person name="Chapman S.B."/>
            <person name="Gainer-Dewar J."/>
            <person name="Goldberg J."/>
            <person name="Griggs A."/>
            <person name="Gujja S."/>
            <person name="Hansen M."/>
            <person name="Howarth C."/>
            <person name="Imamovic A."/>
            <person name="Ireland A."/>
            <person name="Larimer J."/>
            <person name="McCowan C."/>
            <person name="Murphy C."/>
            <person name="Pearson M."/>
            <person name="Poon T.W."/>
            <person name="Priest M."/>
            <person name="Roberts A."/>
            <person name="Saif S."/>
            <person name="Shea T."/>
            <person name="Sisk P."/>
            <person name="Sykes S."/>
            <person name="Wortman J."/>
            <person name="Nusbaum C."/>
            <person name="Birren B."/>
        </authorList>
    </citation>
    <scope>NUCLEOTIDE SEQUENCE [LARGE SCALE GENOMIC DNA]</scope>
    <source>
        <strain evidence="2 3">CBS 617.96</strain>
    </source>
</reference>
<name>W9YPC8_9EURO</name>
<proteinExistence type="predicted"/>
<protein>
    <recommendedName>
        <fullName evidence="1">NodB homology domain-containing protein</fullName>
    </recommendedName>
</protein>
<comment type="caution">
    <text evidence="2">The sequence shown here is derived from an EMBL/GenBank/DDBJ whole genome shotgun (WGS) entry which is preliminary data.</text>
</comment>
<organism evidence="2 3">
    <name type="scientific">Capronia coronata CBS 617.96</name>
    <dbReference type="NCBI Taxonomy" id="1182541"/>
    <lineage>
        <taxon>Eukaryota</taxon>
        <taxon>Fungi</taxon>
        <taxon>Dikarya</taxon>
        <taxon>Ascomycota</taxon>
        <taxon>Pezizomycotina</taxon>
        <taxon>Eurotiomycetes</taxon>
        <taxon>Chaetothyriomycetidae</taxon>
        <taxon>Chaetothyriales</taxon>
        <taxon>Herpotrichiellaceae</taxon>
        <taxon>Capronia</taxon>
    </lineage>
</organism>
<dbReference type="GeneID" id="19157671"/>
<keyword evidence="3" id="KW-1185">Reference proteome</keyword>
<sequence length="289" mass="33136">MVKRVFITYCIDVDACAGWINTRNGSVANASDVSRGVFGANVGVDRLLKFFDDNGGIKATWFMPSHTILSFPDQMAKVRDGGHEIGLHGYTHEAVSKLTEDQERKVMAKSIEVYKDFTGKYPKGWVAPAWEVSPKSMQILEEFGIEYDHSLCHHDCQPYWAPDVADTVIYTDYSQDPDTWMVPMQQHKVTKVVEIPGSWNIDDWPPMQFSIRNPGTHGFVNPRDIQQQWEDQFTFMYREYETFAFSISIHPQVSGRSNIMLMHERFIEFLKGHEGVEFVTAATICDEYV</sequence>